<sequence>MREDWNSVLLVSIIKKNATLKEYTDIQHTTEKLKNVIVKRFRIYNKAPGSDKWSYMYDFGGVSDVGSVDRKEYNHFLCNIYQDAINRISIRLKITPASTS</sequence>
<accession>A0A9D4EZA0</accession>
<dbReference type="EMBL" id="JAIWYP010000008">
    <property type="protein sequence ID" value="KAH3786750.1"/>
    <property type="molecule type" value="Genomic_DNA"/>
</dbReference>
<gene>
    <name evidence="1" type="ORF">DPMN_164859</name>
</gene>
<name>A0A9D4EZA0_DREPO</name>
<evidence type="ECO:0000313" key="1">
    <source>
        <dbReference type="EMBL" id="KAH3786750.1"/>
    </source>
</evidence>
<reference evidence="1" key="1">
    <citation type="journal article" date="2019" name="bioRxiv">
        <title>The Genome of the Zebra Mussel, Dreissena polymorpha: A Resource for Invasive Species Research.</title>
        <authorList>
            <person name="McCartney M.A."/>
            <person name="Auch B."/>
            <person name="Kono T."/>
            <person name="Mallez S."/>
            <person name="Zhang Y."/>
            <person name="Obille A."/>
            <person name="Becker A."/>
            <person name="Abrahante J.E."/>
            <person name="Garbe J."/>
            <person name="Badalamenti J.P."/>
            <person name="Herman A."/>
            <person name="Mangelson H."/>
            <person name="Liachko I."/>
            <person name="Sullivan S."/>
            <person name="Sone E.D."/>
            <person name="Koren S."/>
            <person name="Silverstein K.A.T."/>
            <person name="Beckman K.B."/>
            <person name="Gohl D.M."/>
        </authorList>
    </citation>
    <scope>NUCLEOTIDE SEQUENCE</scope>
    <source>
        <strain evidence="1">Duluth1</strain>
        <tissue evidence="1">Whole animal</tissue>
    </source>
</reference>
<reference evidence="1" key="2">
    <citation type="submission" date="2020-11" db="EMBL/GenBank/DDBJ databases">
        <authorList>
            <person name="McCartney M.A."/>
            <person name="Auch B."/>
            <person name="Kono T."/>
            <person name="Mallez S."/>
            <person name="Becker A."/>
            <person name="Gohl D.M."/>
            <person name="Silverstein K.A.T."/>
            <person name="Koren S."/>
            <person name="Bechman K.B."/>
            <person name="Herman A."/>
            <person name="Abrahante J.E."/>
            <person name="Garbe J."/>
        </authorList>
    </citation>
    <scope>NUCLEOTIDE SEQUENCE</scope>
    <source>
        <strain evidence="1">Duluth1</strain>
        <tissue evidence="1">Whole animal</tissue>
    </source>
</reference>
<keyword evidence="2" id="KW-1185">Reference proteome</keyword>
<proteinExistence type="predicted"/>
<evidence type="ECO:0000313" key="2">
    <source>
        <dbReference type="Proteomes" id="UP000828390"/>
    </source>
</evidence>
<organism evidence="1 2">
    <name type="scientific">Dreissena polymorpha</name>
    <name type="common">Zebra mussel</name>
    <name type="synonym">Mytilus polymorpha</name>
    <dbReference type="NCBI Taxonomy" id="45954"/>
    <lineage>
        <taxon>Eukaryota</taxon>
        <taxon>Metazoa</taxon>
        <taxon>Spiralia</taxon>
        <taxon>Lophotrochozoa</taxon>
        <taxon>Mollusca</taxon>
        <taxon>Bivalvia</taxon>
        <taxon>Autobranchia</taxon>
        <taxon>Heteroconchia</taxon>
        <taxon>Euheterodonta</taxon>
        <taxon>Imparidentia</taxon>
        <taxon>Neoheterodontei</taxon>
        <taxon>Myida</taxon>
        <taxon>Dreissenoidea</taxon>
        <taxon>Dreissenidae</taxon>
        <taxon>Dreissena</taxon>
    </lineage>
</organism>
<dbReference type="Proteomes" id="UP000828390">
    <property type="component" value="Unassembled WGS sequence"/>
</dbReference>
<protein>
    <submittedName>
        <fullName evidence="1">Uncharacterized protein</fullName>
    </submittedName>
</protein>
<comment type="caution">
    <text evidence="1">The sequence shown here is derived from an EMBL/GenBank/DDBJ whole genome shotgun (WGS) entry which is preliminary data.</text>
</comment>
<dbReference type="AlphaFoldDB" id="A0A9D4EZA0"/>